<dbReference type="RefSeq" id="WP_379987537.1">
    <property type="nucleotide sequence ID" value="NZ_JADIKD010000005.1"/>
</dbReference>
<name>A0ABW8K194_9GAMM</name>
<dbReference type="InterPro" id="IPR029044">
    <property type="entry name" value="Nucleotide-diphossugar_trans"/>
</dbReference>
<evidence type="ECO:0000313" key="2">
    <source>
        <dbReference type="Proteomes" id="UP001620408"/>
    </source>
</evidence>
<dbReference type="EMBL" id="JADIKD010000005">
    <property type="protein sequence ID" value="MFK2915936.1"/>
    <property type="molecule type" value="Genomic_DNA"/>
</dbReference>
<dbReference type="Proteomes" id="UP001620408">
    <property type="component" value="Unassembled WGS sequence"/>
</dbReference>
<comment type="caution">
    <text evidence="1">The sequence shown here is derived from an EMBL/GenBank/DDBJ whole genome shotgun (WGS) entry which is preliminary data.</text>
</comment>
<evidence type="ECO:0000313" key="1">
    <source>
        <dbReference type="EMBL" id="MFK2915936.1"/>
    </source>
</evidence>
<proteinExistence type="predicted"/>
<dbReference type="SUPFAM" id="SSF53448">
    <property type="entry name" value="Nucleotide-diphospho-sugar transferases"/>
    <property type="match status" value="1"/>
</dbReference>
<gene>
    <name evidence="1" type="ORF">ISS97_01565</name>
</gene>
<protein>
    <recommendedName>
        <fullName evidence="3">Glycosyltransferase family 2 protein</fullName>
    </recommendedName>
</protein>
<reference evidence="1 2" key="1">
    <citation type="submission" date="2020-10" db="EMBL/GenBank/DDBJ databases">
        <title>Phylogeny of dyella-like bacteria.</title>
        <authorList>
            <person name="Fu J."/>
        </authorList>
    </citation>
    <scope>NUCLEOTIDE SEQUENCE [LARGE SCALE GENOMIC DNA]</scope>
    <source>
        <strain evidence="1 2">BB4</strain>
    </source>
</reference>
<accession>A0ABW8K194</accession>
<dbReference type="Gene3D" id="3.90.550.10">
    <property type="entry name" value="Spore Coat Polysaccharide Biosynthesis Protein SpsA, Chain A"/>
    <property type="match status" value="1"/>
</dbReference>
<evidence type="ECO:0008006" key="3">
    <source>
        <dbReference type="Google" id="ProtNLM"/>
    </source>
</evidence>
<sequence>MSGTEPVAGNTESASKVTERPKVVVCMTTHERADCARINMEIVKLNYPEPWPIVHACSGSSYEKYMEDELVWCQPLTIIDGALNLVRKSFRAAADKYNPDYIIHLDADTWVFDQGLLQRYIDLLARDDKAIIAASSWSTDQRPKWRQSKNPLVRLKGHLAKLLNAVGIDFGIKRKDTLSTQFFIAKNDPRFLELLETLVPVEGHTLETDFYAAVVKTFGPKAIIGMVEREPVHPENRHWCPQMTLHCQHWPEQLPRPEGMAAGVVADGKYADGISGQYDIPGKKDVLKARSFSHLGPAMRRLLESTDLSYYNAKAKRY</sequence>
<organism evidence="1 2">
    <name type="scientific">Dyella koreensis</name>
    <dbReference type="NCBI Taxonomy" id="311235"/>
    <lineage>
        <taxon>Bacteria</taxon>
        <taxon>Pseudomonadati</taxon>
        <taxon>Pseudomonadota</taxon>
        <taxon>Gammaproteobacteria</taxon>
        <taxon>Lysobacterales</taxon>
        <taxon>Rhodanobacteraceae</taxon>
        <taxon>Dyella</taxon>
    </lineage>
</organism>
<keyword evidence="2" id="KW-1185">Reference proteome</keyword>